<evidence type="ECO:0000259" key="1">
    <source>
        <dbReference type="Pfam" id="PF13173"/>
    </source>
</evidence>
<reference evidence="4" key="1">
    <citation type="submission" date="2017-09" db="EMBL/GenBank/DDBJ databases">
        <title>Depth-based differentiation of microbial function through sediment-hosted aquifers and enrichment of novel symbionts in the deep terrestrial subsurface.</title>
        <authorList>
            <person name="Probst A.J."/>
            <person name="Ladd B."/>
            <person name="Jarett J.K."/>
            <person name="Geller-Mcgrath D.E."/>
            <person name="Sieber C.M.K."/>
            <person name="Emerson J.B."/>
            <person name="Anantharaman K."/>
            <person name="Thomas B.C."/>
            <person name="Malmstrom R."/>
            <person name="Stieglmeier M."/>
            <person name="Klingl A."/>
            <person name="Woyke T."/>
            <person name="Ryan C.M."/>
            <person name="Banfield J.F."/>
        </authorList>
    </citation>
    <scope>NUCLEOTIDE SEQUENCE [LARGE SCALE GENOMIC DNA]</scope>
</reference>
<sequence>MNNNPAIIKRSLREELDPFLKRREYIAIRGPRQAGKTTFVKELEKEIRDAQGPTNFITFEDKGILEIFESDINSFIKLHVLPYKSVFIDEFQYAKGGGQKLKFIHDTTNVKIIITGSSSLELQAKTGKYMVGRLVYFELLPFSFTEYLSAKDENLLALIHDNSVKLKKLLKGEKVIFKDEVTSQTIKSALTSLLYEYVVYGGYPSVVLADNDEVKATLLRNIFQTYISKDIVDLLKLETDSELVKVAQLLALQIGNLIVYDNLSKESGLYYELLKKHLDILSQTYVVELLRPYYTNKRTEIVKNPTPYFLDTGLRNSLINSFSPLLERTDKGSLFENFVFSALKRHTYSTQQVKFWRSKSQAEIDFVLEPVIGEVIPIEVKITAGSSVSIGKSFYSFVEKYKPATAILITPDKFDQRKVGEQTTLYCIPASWL</sequence>
<name>A0A2M7TLB6_UNCKA</name>
<dbReference type="InterPro" id="IPR027417">
    <property type="entry name" value="P-loop_NTPase"/>
</dbReference>
<dbReference type="SUPFAM" id="SSF52540">
    <property type="entry name" value="P-loop containing nucleoside triphosphate hydrolases"/>
    <property type="match status" value="1"/>
</dbReference>
<evidence type="ECO:0000313" key="3">
    <source>
        <dbReference type="EMBL" id="PIZ47899.1"/>
    </source>
</evidence>
<dbReference type="Pfam" id="PF13173">
    <property type="entry name" value="AAA_14"/>
    <property type="match status" value="1"/>
</dbReference>
<evidence type="ECO:0000259" key="2">
    <source>
        <dbReference type="Pfam" id="PF13635"/>
    </source>
</evidence>
<organism evidence="3 4">
    <name type="scientific">candidate division WWE3 bacterium CG_4_10_14_0_2_um_filter_41_14</name>
    <dbReference type="NCBI Taxonomy" id="1975072"/>
    <lineage>
        <taxon>Bacteria</taxon>
        <taxon>Katanobacteria</taxon>
    </lineage>
</organism>
<dbReference type="AlphaFoldDB" id="A0A2M7TLB6"/>
<gene>
    <name evidence="3" type="ORF">COY32_01030</name>
</gene>
<comment type="caution">
    <text evidence="3">The sequence shown here is derived from an EMBL/GenBank/DDBJ whole genome shotgun (WGS) entry which is preliminary data.</text>
</comment>
<dbReference type="EMBL" id="PFNL01000024">
    <property type="protein sequence ID" value="PIZ47899.1"/>
    <property type="molecule type" value="Genomic_DNA"/>
</dbReference>
<dbReference type="Proteomes" id="UP000228920">
    <property type="component" value="Unassembled WGS sequence"/>
</dbReference>
<dbReference type="PANTHER" id="PTHR43566:SF1">
    <property type="entry name" value="AAA+ ATPASE DOMAIN-CONTAINING PROTEIN"/>
    <property type="match status" value="1"/>
</dbReference>
<protein>
    <recommendedName>
        <fullName evidence="5">AAA+ ATPase domain-containing protein</fullName>
    </recommendedName>
</protein>
<dbReference type="SUPFAM" id="SSF52980">
    <property type="entry name" value="Restriction endonuclease-like"/>
    <property type="match status" value="1"/>
</dbReference>
<dbReference type="InterPro" id="IPR041682">
    <property type="entry name" value="AAA_14"/>
</dbReference>
<feature type="domain" description="AAA" evidence="1">
    <location>
        <begin position="23"/>
        <end position="148"/>
    </location>
</feature>
<dbReference type="InterPro" id="IPR011335">
    <property type="entry name" value="Restrct_endonuc-II-like"/>
</dbReference>
<feature type="domain" description="DUF4143" evidence="2">
    <location>
        <begin position="229"/>
        <end position="382"/>
    </location>
</feature>
<proteinExistence type="predicted"/>
<dbReference type="Pfam" id="PF13635">
    <property type="entry name" value="DUF4143"/>
    <property type="match status" value="1"/>
</dbReference>
<accession>A0A2M7TLB6</accession>
<evidence type="ECO:0000313" key="4">
    <source>
        <dbReference type="Proteomes" id="UP000228920"/>
    </source>
</evidence>
<evidence type="ECO:0008006" key="5">
    <source>
        <dbReference type="Google" id="ProtNLM"/>
    </source>
</evidence>
<dbReference type="InterPro" id="IPR025420">
    <property type="entry name" value="DUF4143"/>
</dbReference>
<dbReference type="PANTHER" id="PTHR43566">
    <property type="entry name" value="CONSERVED PROTEIN"/>
    <property type="match status" value="1"/>
</dbReference>